<keyword evidence="4" id="KW-1185">Reference proteome</keyword>
<keyword evidence="3" id="KW-0240">DNA-directed RNA polymerase</keyword>
<name>A0A6G1X5L1_9BACI</name>
<feature type="transmembrane region" description="Helical" evidence="2">
    <location>
        <begin position="57"/>
        <end position="83"/>
    </location>
</feature>
<dbReference type="OrthoDB" id="2300232at2"/>
<keyword evidence="2" id="KW-0812">Transmembrane</keyword>
<dbReference type="Pfam" id="PF11772">
    <property type="entry name" value="EpuA"/>
    <property type="match status" value="1"/>
</dbReference>
<feature type="compositionally biased region" description="Basic and acidic residues" evidence="1">
    <location>
        <begin position="1"/>
        <end position="30"/>
    </location>
</feature>
<sequence length="107" mass="12326">MVTDRKQSRTQTREQVKQRKKSAQKEEKITKRAQRKEKKAQKAEVKPKKMRRRIFPIWLRVIVAILLSIGALAGGLMMGYGVIGDGSPTDVLERSTWQHIVDIVLKE</sequence>
<dbReference type="AlphaFoldDB" id="A0A6G1X5L1"/>
<comment type="caution">
    <text evidence="3">The sequence shown here is derived from an EMBL/GenBank/DDBJ whole genome shotgun (WGS) entry which is preliminary data.</text>
</comment>
<keyword evidence="2" id="KW-0472">Membrane</keyword>
<dbReference type="EMBL" id="WJNH01000004">
    <property type="protein sequence ID" value="MRG86170.1"/>
    <property type="molecule type" value="Genomic_DNA"/>
</dbReference>
<evidence type="ECO:0000313" key="4">
    <source>
        <dbReference type="Proteomes" id="UP000480185"/>
    </source>
</evidence>
<proteinExistence type="predicted"/>
<organism evidence="3 4">
    <name type="scientific">Salinibacillus xinjiangensis</name>
    <dbReference type="NCBI Taxonomy" id="1229268"/>
    <lineage>
        <taxon>Bacteria</taxon>
        <taxon>Bacillati</taxon>
        <taxon>Bacillota</taxon>
        <taxon>Bacilli</taxon>
        <taxon>Bacillales</taxon>
        <taxon>Bacillaceae</taxon>
        <taxon>Salinibacillus</taxon>
    </lineage>
</organism>
<dbReference type="GO" id="GO:0000428">
    <property type="term" value="C:DNA-directed RNA polymerase complex"/>
    <property type="evidence" value="ECO:0007669"/>
    <property type="project" value="UniProtKB-KW"/>
</dbReference>
<evidence type="ECO:0000256" key="2">
    <source>
        <dbReference type="SAM" id="Phobius"/>
    </source>
</evidence>
<dbReference type="Proteomes" id="UP000480185">
    <property type="component" value="Unassembled WGS sequence"/>
</dbReference>
<gene>
    <name evidence="3" type="ORF">GH754_07510</name>
</gene>
<reference evidence="3 4" key="1">
    <citation type="submission" date="2019-11" db="EMBL/GenBank/DDBJ databases">
        <authorList>
            <person name="Li J."/>
        </authorList>
    </citation>
    <scope>NUCLEOTIDE SEQUENCE [LARGE SCALE GENOMIC DNA]</scope>
    <source>
        <strain evidence="3 4">J4</strain>
    </source>
</reference>
<keyword evidence="3" id="KW-0804">Transcription</keyword>
<keyword evidence="2" id="KW-1133">Transmembrane helix</keyword>
<dbReference type="InterPro" id="IPR024596">
    <property type="entry name" value="RNApol_su_b/EpuA"/>
</dbReference>
<accession>A0A6G1X5L1</accession>
<dbReference type="RefSeq" id="WP_153728103.1">
    <property type="nucleotide sequence ID" value="NZ_WJNH01000004.1"/>
</dbReference>
<evidence type="ECO:0000313" key="3">
    <source>
        <dbReference type="EMBL" id="MRG86170.1"/>
    </source>
</evidence>
<feature type="region of interest" description="Disordered" evidence="1">
    <location>
        <begin position="1"/>
        <end position="46"/>
    </location>
</feature>
<evidence type="ECO:0000256" key="1">
    <source>
        <dbReference type="SAM" id="MobiDB-lite"/>
    </source>
</evidence>
<protein>
    <submittedName>
        <fullName evidence="3">DNA-directed RNA polymerase subunit beta</fullName>
    </submittedName>
</protein>